<feature type="chain" id="PRO_5005459341" description="TonB C-terminal domain-containing protein" evidence="2">
    <location>
        <begin position="23"/>
        <end position="229"/>
    </location>
</feature>
<dbReference type="RefSeq" id="WP_050431198.1">
    <property type="nucleotide sequence ID" value="NZ_CP012159.1"/>
</dbReference>
<evidence type="ECO:0000256" key="2">
    <source>
        <dbReference type="SAM" id="SignalP"/>
    </source>
</evidence>
<keyword evidence="4" id="KW-1185">Reference proteome</keyword>
<feature type="region of interest" description="Disordered" evidence="1">
    <location>
        <begin position="28"/>
        <end position="65"/>
    </location>
</feature>
<evidence type="ECO:0000313" key="4">
    <source>
        <dbReference type="Proteomes" id="UP000067626"/>
    </source>
</evidence>
<feature type="region of interest" description="Disordered" evidence="1">
    <location>
        <begin position="82"/>
        <end position="122"/>
    </location>
</feature>
<feature type="compositionally biased region" description="Polar residues" evidence="1">
    <location>
        <begin position="89"/>
        <end position="102"/>
    </location>
</feature>
<feature type="signal peptide" evidence="2">
    <location>
        <begin position="1"/>
        <end position="22"/>
    </location>
</feature>
<feature type="compositionally biased region" description="Low complexity" evidence="1">
    <location>
        <begin position="43"/>
        <end position="65"/>
    </location>
</feature>
<dbReference type="KEGG" id="ccro:CMC5_031940"/>
<dbReference type="PROSITE" id="PS51257">
    <property type="entry name" value="PROKAR_LIPOPROTEIN"/>
    <property type="match status" value="1"/>
</dbReference>
<dbReference type="AlphaFoldDB" id="A0A0K1EEP3"/>
<evidence type="ECO:0008006" key="5">
    <source>
        <dbReference type="Google" id="ProtNLM"/>
    </source>
</evidence>
<proteinExistence type="predicted"/>
<dbReference type="OrthoDB" id="5520258at2"/>
<name>A0A0K1EEP3_CHOCO</name>
<protein>
    <recommendedName>
        <fullName evidence="5">TonB C-terminal domain-containing protein</fullName>
    </recommendedName>
</protein>
<dbReference type="Proteomes" id="UP000067626">
    <property type="component" value="Chromosome"/>
</dbReference>
<accession>A0A0K1EEP3</accession>
<feature type="compositionally biased region" description="Pro residues" evidence="1">
    <location>
        <begin position="28"/>
        <end position="42"/>
    </location>
</feature>
<sequence>MRRATVLLAPLFMALSALLATACEPGDAPPTPLATAPPPPAAPDEAPGARRSAPPATSSAAPLLGPPSAAALEELLAAAPRAMASPTGENGTSRVGTATSSHAPDAPVLHLNGTESPRPRVTLGDVTIGGRMSSPAIEKAARAQLYWVLVQRCRDAEGAILPPDSITLSFSIDENGYLIPTSIEATAANPRHEEAAECMRRELSGLAFRAPPGARGQTTKVEATVPSVD</sequence>
<feature type="region of interest" description="Disordered" evidence="1">
    <location>
        <begin position="209"/>
        <end position="229"/>
    </location>
</feature>
<dbReference type="EMBL" id="CP012159">
    <property type="protein sequence ID" value="AKT39048.1"/>
    <property type="molecule type" value="Genomic_DNA"/>
</dbReference>
<reference evidence="3 4" key="1">
    <citation type="submission" date="2015-07" db="EMBL/GenBank/DDBJ databases">
        <title>Genome analysis of myxobacterium Chondromyces crocatus Cm c5 reveals a high potential for natural compound synthesis and the genetic basis for the loss of fruiting body formation.</title>
        <authorList>
            <person name="Zaburannyi N."/>
            <person name="Bunk B."/>
            <person name="Maier J."/>
            <person name="Overmann J."/>
            <person name="Mueller R."/>
        </authorList>
    </citation>
    <scope>NUCLEOTIDE SEQUENCE [LARGE SCALE GENOMIC DNA]</scope>
    <source>
        <strain evidence="3 4">Cm c5</strain>
    </source>
</reference>
<evidence type="ECO:0000256" key="1">
    <source>
        <dbReference type="SAM" id="MobiDB-lite"/>
    </source>
</evidence>
<keyword evidence="2" id="KW-0732">Signal</keyword>
<evidence type="ECO:0000313" key="3">
    <source>
        <dbReference type="EMBL" id="AKT39048.1"/>
    </source>
</evidence>
<gene>
    <name evidence="3" type="ORF">CMC5_031940</name>
</gene>
<organism evidence="3 4">
    <name type="scientific">Chondromyces crocatus</name>
    <dbReference type="NCBI Taxonomy" id="52"/>
    <lineage>
        <taxon>Bacteria</taxon>
        <taxon>Pseudomonadati</taxon>
        <taxon>Myxococcota</taxon>
        <taxon>Polyangia</taxon>
        <taxon>Polyangiales</taxon>
        <taxon>Polyangiaceae</taxon>
        <taxon>Chondromyces</taxon>
    </lineage>
</organism>